<evidence type="ECO:0000256" key="1">
    <source>
        <dbReference type="SAM" id="Phobius"/>
    </source>
</evidence>
<dbReference type="Pfam" id="PF00581">
    <property type="entry name" value="Rhodanese"/>
    <property type="match status" value="1"/>
</dbReference>
<keyword evidence="1" id="KW-0472">Membrane</keyword>
<organism evidence="3">
    <name type="scientific">hydrothermal vent metagenome</name>
    <dbReference type="NCBI Taxonomy" id="652676"/>
    <lineage>
        <taxon>unclassified sequences</taxon>
        <taxon>metagenomes</taxon>
        <taxon>ecological metagenomes</taxon>
    </lineage>
</organism>
<dbReference type="SMART" id="SM00450">
    <property type="entry name" value="RHOD"/>
    <property type="match status" value="1"/>
</dbReference>
<dbReference type="SUPFAM" id="SSF52821">
    <property type="entry name" value="Rhodanese/Cell cycle control phosphatase"/>
    <property type="match status" value="1"/>
</dbReference>
<keyword evidence="1" id="KW-0812">Transmembrane</keyword>
<reference evidence="3" key="1">
    <citation type="submission" date="2018-06" db="EMBL/GenBank/DDBJ databases">
        <authorList>
            <person name="Zhirakovskaya E."/>
        </authorList>
    </citation>
    <scope>NUCLEOTIDE SEQUENCE</scope>
</reference>
<dbReference type="PROSITE" id="PS50206">
    <property type="entry name" value="RHODANESE_3"/>
    <property type="match status" value="1"/>
</dbReference>
<gene>
    <name evidence="3" type="ORF">MNBD_GAMMA11-3099</name>
</gene>
<protein>
    <recommendedName>
        <fullName evidence="2">Rhodanese domain-containing protein</fullName>
    </recommendedName>
</protein>
<keyword evidence="1" id="KW-1133">Transmembrane helix</keyword>
<dbReference type="PANTHER" id="PTHR43031:SF18">
    <property type="entry name" value="RHODANESE-RELATED SULFURTRANSFERASES"/>
    <property type="match status" value="1"/>
</dbReference>
<feature type="domain" description="Rhodanese" evidence="2">
    <location>
        <begin position="50"/>
        <end position="140"/>
    </location>
</feature>
<dbReference type="InterPro" id="IPR001763">
    <property type="entry name" value="Rhodanese-like_dom"/>
</dbReference>
<proteinExistence type="predicted"/>
<dbReference type="EMBL" id="UOFG01000224">
    <property type="protein sequence ID" value="VAW64119.1"/>
    <property type="molecule type" value="Genomic_DNA"/>
</dbReference>
<evidence type="ECO:0000313" key="3">
    <source>
        <dbReference type="EMBL" id="VAW64119.1"/>
    </source>
</evidence>
<name>A0A3B0XQF6_9ZZZZ</name>
<dbReference type="Gene3D" id="3.40.250.10">
    <property type="entry name" value="Rhodanese-like domain"/>
    <property type="match status" value="1"/>
</dbReference>
<sequence length="141" mass="15349">MAQLTEFAGNNLVLVAALLVIAALIIKIEINLKLSSIPQLNVNEAVRLMNNGDVIVLDVRESKEYSTGHIQDAVHIPISALGKRANELEKYKDKEILAYCRSGSRSNQACRTLGKRGFAKVNNLTGGIMSWSSASLPLSKK</sequence>
<feature type="transmembrane region" description="Helical" evidence="1">
    <location>
        <begin position="12"/>
        <end position="30"/>
    </location>
</feature>
<evidence type="ECO:0000259" key="2">
    <source>
        <dbReference type="PROSITE" id="PS50206"/>
    </source>
</evidence>
<dbReference type="PANTHER" id="PTHR43031">
    <property type="entry name" value="FAD-DEPENDENT OXIDOREDUCTASE"/>
    <property type="match status" value="1"/>
</dbReference>
<dbReference type="AlphaFoldDB" id="A0A3B0XQF6"/>
<dbReference type="InterPro" id="IPR050229">
    <property type="entry name" value="GlpE_sulfurtransferase"/>
</dbReference>
<dbReference type="InterPro" id="IPR036873">
    <property type="entry name" value="Rhodanese-like_dom_sf"/>
</dbReference>
<accession>A0A3B0XQF6</accession>
<dbReference type="CDD" id="cd00158">
    <property type="entry name" value="RHOD"/>
    <property type="match status" value="1"/>
</dbReference>